<dbReference type="Proteomes" id="UP000011083">
    <property type="component" value="Unassembled WGS sequence"/>
</dbReference>
<dbReference type="PANTHER" id="PTHR47249:SF1">
    <property type="entry name" value="VACUOLAR PROTEIN 8"/>
    <property type="match status" value="1"/>
</dbReference>
<dbReference type="VEuPathDB" id="AmoebaDB:ACA1_015490"/>
<accession>L8H0I8</accession>
<comment type="similarity">
    <text evidence="1">Belongs to the beta-catenin family.</text>
</comment>
<evidence type="ECO:0000256" key="2">
    <source>
        <dbReference type="ARBA" id="ARBA00022737"/>
    </source>
</evidence>
<dbReference type="InterPro" id="IPR011989">
    <property type="entry name" value="ARM-like"/>
</dbReference>
<dbReference type="InterPro" id="IPR016024">
    <property type="entry name" value="ARM-type_fold"/>
</dbReference>
<dbReference type="RefSeq" id="XP_004340777.1">
    <property type="nucleotide sequence ID" value="XM_004340729.1"/>
</dbReference>
<evidence type="ECO:0000313" key="3">
    <source>
        <dbReference type="EMBL" id="ELR18727.1"/>
    </source>
</evidence>
<sequence>MDHEAQSVVIEATNMLLLSKYIEPQAEALHTLSRLSRFDSWRSIIAERGCLYNMLLGINGRLSDSSRKWALKSLVHFADDRNYRLRVGEGGLSSIIKTTINNPYDEVKAPAVTILAILASNDSYRNRILGTKVLDKIVGYLQSHNEKLRTQSAHLLVHLAATDESRKRAADLNAVEAVVTLFDRAPTENARLYSVAAMGQLALTASVRRRLGDSGAVDAIGRYLENTATSSSATRAHCFAALVQLSFDDELKAKMKNGTLLGVLLSSSESSDLEEQMWALRALLHLSLDGDGKAKLQQLRCGNVMEQIRRRTQKAEVKLLAEEVLASLKAAAT</sequence>
<dbReference type="Gene3D" id="1.25.10.10">
    <property type="entry name" value="Leucine-rich Repeat Variant"/>
    <property type="match status" value="1"/>
</dbReference>
<dbReference type="EMBL" id="KB007947">
    <property type="protein sequence ID" value="ELR18727.1"/>
    <property type="molecule type" value="Genomic_DNA"/>
</dbReference>
<dbReference type="PANTHER" id="PTHR47249">
    <property type="entry name" value="VACUOLAR PROTEIN 8"/>
    <property type="match status" value="1"/>
</dbReference>
<dbReference type="SUPFAM" id="SSF48371">
    <property type="entry name" value="ARM repeat"/>
    <property type="match status" value="1"/>
</dbReference>
<proteinExistence type="inferred from homology"/>
<dbReference type="GeneID" id="14919522"/>
<dbReference type="GO" id="GO:0043495">
    <property type="term" value="F:protein-membrane adaptor activity"/>
    <property type="evidence" value="ECO:0007669"/>
    <property type="project" value="InterPro"/>
</dbReference>
<dbReference type="GO" id="GO:0071562">
    <property type="term" value="P:nucleus-vacuole junction assembly"/>
    <property type="evidence" value="ECO:0007669"/>
    <property type="project" value="InterPro"/>
</dbReference>
<name>L8H0I8_ACACF</name>
<organism evidence="3 4">
    <name type="scientific">Acanthamoeba castellanii (strain ATCC 30010 / Neff)</name>
    <dbReference type="NCBI Taxonomy" id="1257118"/>
    <lineage>
        <taxon>Eukaryota</taxon>
        <taxon>Amoebozoa</taxon>
        <taxon>Discosea</taxon>
        <taxon>Longamoebia</taxon>
        <taxon>Centramoebida</taxon>
        <taxon>Acanthamoebidae</taxon>
        <taxon>Acanthamoeba</taxon>
    </lineage>
</organism>
<dbReference type="AlphaFoldDB" id="L8H0I8"/>
<gene>
    <name evidence="3" type="ORF">ACA1_015490</name>
</gene>
<dbReference type="KEGG" id="acan:ACA1_015490"/>
<evidence type="ECO:0000256" key="1">
    <source>
        <dbReference type="ARBA" id="ARBA00005462"/>
    </source>
</evidence>
<keyword evidence="4" id="KW-1185">Reference proteome</keyword>
<reference evidence="3 4" key="1">
    <citation type="journal article" date="2013" name="Genome Biol.">
        <title>Genome of Acanthamoeba castellanii highlights extensive lateral gene transfer and early evolution of tyrosine kinase signaling.</title>
        <authorList>
            <person name="Clarke M."/>
            <person name="Lohan A.J."/>
            <person name="Liu B."/>
            <person name="Lagkouvardos I."/>
            <person name="Roy S."/>
            <person name="Zafar N."/>
            <person name="Bertelli C."/>
            <person name="Schilde C."/>
            <person name="Kianianmomeni A."/>
            <person name="Burglin T.R."/>
            <person name="Frech C."/>
            <person name="Turcotte B."/>
            <person name="Kopec K.O."/>
            <person name="Synnott J.M."/>
            <person name="Choo C."/>
            <person name="Paponov I."/>
            <person name="Finkler A."/>
            <person name="Soon Heng Tan C."/>
            <person name="Hutchins A.P."/>
            <person name="Weinmeier T."/>
            <person name="Rattei T."/>
            <person name="Chu J.S."/>
            <person name="Gimenez G."/>
            <person name="Irimia M."/>
            <person name="Rigden D.J."/>
            <person name="Fitzpatrick D.A."/>
            <person name="Lorenzo-Morales J."/>
            <person name="Bateman A."/>
            <person name="Chiu C.H."/>
            <person name="Tang P."/>
            <person name="Hegemann P."/>
            <person name="Fromm H."/>
            <person name="Raoult D."/>
            <person name="Greub G."/>
            <person name="Miranda-Saavedra D."/>
            <person name="Chen N."/>
            <person name="Nash P."/>
            <person name="Ginger M.L."/>
            <person name="Horn M."/>
            <person name="Schaap P."/>
            <person name="Caler L."/>
            <person name="Loftus B."/>
        </authorList>
    </citation>
    <scope>NUCLEOTIDE SEQUENCE [LARGE SCALE GENOMIC DNA]</scope>
    <source>
        <strain evidence="3 4">Neff</strain>
    </source>
</reference>
<keyword evidence="2" id="KW-0677">Repeat</keyword>
<protein>
    <submittedName>
        <fullName evidence="3">Uncharacterized protein</fullName>
    </submittedName>
</protein>
<dbReference type="InterPro" id="IPR045156">
    <property type="entry name" value="Vac8"/>
</dbReference>
<evidence type="ECO:0000313" key="4">
    <source>
        <dbReference type="Proteomes" id="UP000011083"/>
    </source>
</evidence>